<reference evidence="1" key="1">
    <citation type="journal article" date="2020" name="Nature">
        <title>Giant virus diversity and host interactions through global metagenomics.</title>
        <authorList>
            <person name="Schulz F."/>
            <person name="Roux S."/>
            <person name="Paez-Espino D."/>
            <person name="Jungbluth S."/>
            <person name="Walsh D.A."/>
            <person name="Denef V.J."/>
            <person name="McMahon K.D."/>
            <person name="Konstantinidis K.T."/>
            <person name="Eloe-Fadrosh E.A."/>
            <person name="Kyrpides N.C."/>
            <person name="Woyke T."/>
        </authorList>
    </citation>
    <scope>NUCLEOTIDE SEQUENCE</scope>
    <source>
        <strain evidence="1">GVMAG-S-1035118-87</strain>
    </source>
</reference>
<protein>
    <submittedName>
        <fullName evidence="1">Uncharacterized protein</fullName>
    </submittedName>
</protein>
<organism evidence="1">
    <name type="scientific">viral metagenome</name>
    <dbReference type="NCBI Taxonomy" id="1070528"/>
    <lineage>
        <taxon>unclassified sequences</taxon>
        <taxon>metagenomes</taxon>
        <taxon>organismal metagenomes</taxon>
    </lineage>
</organism>
<proteinExistence type="predicted"/>
<dbReference type="AlphaFoldDB" id="A0A6C0AGM3"/>
<sequence length="67" mass="7380">MNLVLAVVISVIFTVVKMAIHYKEAPTPNLKDSFIVFLSSVAGLYAMEQFGKVTPKVTEVFTETPAF</sequence>
<evidence type="ECO:0000313" key="1">
    <source>
        <dbReference type="EMBL" id="QHS78918.1"/>
    </source>
</evidence>
<accession>A0A6C0AGM3</accession>
<dbReference type="EMBL" id="MN740625">
    <property type="protein sequence ID" value="QHS78918.1"/>
    <property type="molecule type" value="Genomic_DNA"/>
</dbReference>
<name>A0A6C0AGM3_9ZZZZ</name>